<dbReference type="InterPro" id="IPR057661">
    <property type="entry name" value="RsdA/BaiN/AoA(So)_Rossmann"/>
</dbReference>
<evidence type="ECO:0000256" key="3">
    <source>
        <dbReference type="ARBA" id="ARBA00022827"/>
    </source>
</evidence>
<dbReference type="SUPFAM" id="SSF160996">
    <property type="entry name" value="HI0933 insert domain-like"/>
    <property type="match status" value="1"/>
</dbReference>
<dbReference type="Pfam" id="PF22780">
    <property type="entry name" value="HI0933_like_1st"/>
    <property type="match status" value="1"/>
</dbReference>
<dbReference type="InterPro" id="IPR004792">
    <property type="entry name" value="BaiN-like"/>
</dbReference>
<gene>
    <name evidence="6" type="ORF">SAMN04488130_11126</name>
</gene>
<keyword evidence="7" id="KW-1185">Reference proteome</keyword>
<dbReference type="InterPro" id="IPR036188">
    <property type="entry name" value="FAD/NAD-bd_sf"/>
</dbReference>
<evidence type="ECO:0000259" key="5">
    <source>
        <dbReference type="Pfam" id="PF22780"/>
    </source>
</evidence>
<dbReference type="RefSeq" id="WP_104000516.1">
    <property type="nucleotide sequence ID" value="NZ_FNVP01000011.1"/>
</dbReference>
<feature type="domain" description="RsdA/BaiN/AoA(So)-like Rossmann fold-like" evidence="4">
    <location>
        <begin position="4"/>
        <end position="389"/>
    </location>
</feature>
<dbReference type="Gene3D" id="3.50.50.60">
    <property type="entry name" value="FAD/NAD(P)-binding domain"/>
    <property type="match status" value="1"/>
</dbReference>
<reference evidence="7" key="1">
    <citation type="submission" date="2016-10" db="EMBL/GenBank/DDBJ databases">
        <authorList>
            <person name="Varghese N."/>
            <person name="Submissions S."/>
        </authorList>
    </citation>
    <scope>NUCLEOTIDE SEQUENCE [LARGE SCALE GENOMIC DNA]</scope>
    <source>
        <strain evidence="7">CGMCC 1.9230</strain>
    </source>
</reference>
<name>A0A1H5ZME8_9FLAO</name>
<dbReference type="SUPFAM" id="SSF51905">
    <property type="entry name" value="FAD/NAD(P)-binding domain"/>
    <property type="match status" value="1"/>
</dbReference>
<dbReference type="AlphaFoldDB" id="A0A1H5ZME8"/>
<evidence type="ECO:0008006" key="8">
    <source>
        <dbReference type="Google" id="ProtNLM"/>
    </source>
</evidence>
<dbReference type="NCBIfam" id="TIGR00275">
    <property type="entry name" value="aminoacetone oxidase family FAD-binding enzyme"/>
    <property type="match status" value="1"/>
</dbReference>
<dbReference type="Proteomes" id="UP000236737">
    <property type="component" value="Unassembled WGS sequence"/>
</dbReference>
<dbReference type="OrthoDB" id="5288829at2"/>
<dbReference type="InterPro" id="IPR055178">
    <property type="entry name" value="RsdA/BaiN/AoA(So)-like_dom"/>
</dbReference>
<protein>
    <recommendedName>
        <fullName evidence="8">Flavoprotein, HI0933 family</fullName>
    </recommendedName>
</protein>
<sequence length="396" mass="44123">MKKSVSIIGGGPAALLLAAFLDPQQFNVTIYEKNKTLGRKFLVAGKGGFNLTHSEPIAQLIERYTPSHFLQEALLDFDNLDFQKWIDLMGIPTYIGSSKRVYPVSGIKPIEVLNAILDVLNKRGVNIQYQHTWTGWNTNKDLVFNTDQAVKSDYSIFALGGGSWKVTGSDGTWLDLFKTEGIDVVPFKASNCAYGVHWPDDFIDLYEGNPLKNIAISCGDKSQKGEVVITRFGLEGNAIYAISPQIREELSAKQTATIYLDLKPTLSHNDLHQKIKKSNLKKTSEKLQKELKMNSAQIGLLKTYLSKETYLNSELLAQNIKKLRIEITSSALLDEAISTTGGVKLSALDENFELKMMKHHYCIGEMIDLDAPTGGYLLQSCFSMGVFLARHLNVIY</sequence>
<organism evidence="6 7">
    <name type="scientific">Flavobacterium urumqiense</name>
    <dbReference type="NCBI Taxonomy" id="935224"/>
    <lineage>
        <taxon>Bacteria</taxon>
        <taxon>Pseudomonadati</taxon>
        <taxon>Bacteroidota</taxon>
        <taxon>Flavobacteriia</taxon>
        <taxon>Flavobacteriales</taxon>
        <taxon>Flavobacteriaceae</taxon>
        <taxon>Flavobacterium</taxon>
    </lineage>
</organism>
<dbReference type="InterPro" id="IPR023166">
    <property type="entry name" value="BaiN-like_dom_sf"/>
</dbReference>
<dbReference type="NCBIfam" id="TIGR03862">
    <property type="entry name" value="flavo_PP4765"/>
    <property type="match status" value="1"/>
</dbReference>
<evidence type="ECO:0000259" key="4">
    <source>
        <dbReference type="Pfam" id="PF03486"/>
    </source>
</evidence>
<evidence type="ECO:0000256" key="1">
    <source>
        <dbReference type="ARBA" id="ARBA00001974"/>
    </source>
</evidence>
<evidence type="ECO:0000256" key="2">
    <source>
        <dbReference type="ARBA" id="ARBA00022630"/>
    </source>
</evidence>
<dbReference type="Pfam" id="PF03486">
    <property type="entry name" value="HI0933_like"/>
    <property type="match status" value="1"/>
</dbReference>
<feature type="domain" description="RsdA/BaiN/AoA(So)-like insert" evidence="5">
    <location>
        <begin position="189"/>
        <end position="338"/>
    </location>
</feature>
<dbReference type="PANTHER" id="PTHR42887:SF1">
    <property type="entry name" value="BLR3961 PROTEIN"/>
    <property type="match status" value="1"/>
</dbReference>
<dbReference type="EMBL" id="FNVP01000011">
    <property type="protein sequence ID" value="SEG37698.1"/>
    <property type="molecule type" value="Genomic_DNA"/>
</dbReference>
<keyword evidence="3" id="KW-0274">FAD</keyword>
<dbReference type="Gene3D" id="1.10.8.260">
    <property type="entry name" value="HI0933 insert domain-like"/>
    <property type="match status" value="1"/>
</dbReference>
<dbReference type="PANTHER" id="PTHR42887">
    <property type="entry name" value="OS12G0638800 PROTEIN"/>
    <property type="match status" value="1"/>
</dbReference>
<proteinExistence type="predicted"/>
<dbReference type="InterPro" id="IPR022460">
    <property type="entry name" value="Flavoprotein_PP4765"/>
</dbReference>
<accession>A0A1H5ZME8</accession>
<evidence type="ECO:0000313" key="6">
    <source>
        <dbReference type="EMBL" id="SEG37698.1"/>
    </source>
</evidence>
<comment type="cofactor">
    <cofactor evidence="1">
        <name>FAD</name>
        <dbReference type="ChEBI" id="CHEBI:57692"/>
    </cofactor>
</comment>
<evidence type="ECO:0000313" key="7">
    <source>
        <dbReference type="Proteomes" id="UP000236737"/>
    </source>
</evidence>
<dbReference type="Gene3D" id="2.40.30.10">
    <property type="entry name" value="Translation factors"/>
    <property type="match status" value="1"/>
</dbReference>
<keyword evidence="2" id="KW-0285">Flavoprotein</keyword>